<dbReference type="PATRIC" id="fig|838561.3.peg.1110"/>
<keyword evidence="7" id="KW-1185">Reference proteome</keyword>
<dbReference type="Pfam" id="PF00005">
    <property type="entry name" value="ABC_tran"/>
    <property type="match status" value="1"/>
</dbReference>
<dbReference type="InterPro" id="IPR050763">
    <property type="entry name" value="ABC_transporter_ATP-binding"/>
</dbReference>
<dbReference type="SUPFAM" id="SSF52540">
    <property type="entry name" value="P-loop containing nucleoside triphosphate hydrolases"/>
    <property type="match status" value="1"/>
</dbReference>
<dbReference type="InterPro" id="IPR027417">
    <property type="entry name" value="P-loop_NTPase"/>
</dbReference>
<feature type="domain" description="ABC transporter" evidence="5">
    <location>
        <begin position="16"/>
        <end position="65"/>
    </location>
</feature>
<evidence type="ECO:0000313" key="7">
    <source>
        <dbReference type="Proteomes" id="UP000019260"/>
    </source>
</evidence>
<dbReference type="PANTHER" id="PTHR42711">
    <property type="entry name" value="ABC TRANSPORTER ATP-BINDING PROTEIN"/>
    <property type="match status" value="1"/>
</dbReference>
<organism evidence="6 7">
    <name type="scientific">Spiroplasma mirum ATCC 29335</name>
    <dbReference type="NCBI Taxonomy" id="838561"/>
    <lineage>
        <taxon>Bacteria</taxon>
        <taxon>Bacillati</taxon>
        <taxon>Mycoplasmatota</taxon>
        <taxon>Mollicutes</taxon>
        <taxon>Entomoplasmatales</taxon>
        <taxon>Spiroplasmataceae</taxon>
        <taxon>Spiroplasma</taxon>
    </lineage>
</organism>
<keyword evidence="4" id="KW-0067">ATP-binding</keyword>
<comment type="similarity">
    <text evidence="1">Belongs to the ABC transporter superfamily.</text>
</comment>
<dbReference type="InterPro" id="IPR003439">
    <property type="entry name" value="ABC_transporter-like_ATP-bd"/>
</dbReference>
<gene>
    <name evidence="6" type="ORF">P344_05805</name>
</gene>
<evidence type="ECO:0000259" key="5">
    <source>
        <dbReference type="Pfam" id="PF00005"/>
    </source>
</evidence>
<dbReference type="PANTHER" id="PTHR42711:SF5">
    <property type="entry name" value="ABC TRANSPORTER ATP-BINDING PROTEIN NATA"/>
    <property type="match status" value="1"/>
</dbReference>
<keyword evidence="2" id="KW-0813">Transport</keyword>
<keyword evidence="3" id="KW-0547">Nucleotide-binding</keyword>
<reference evidence="6 7" key="1">
    <citation type="submission" date="2013-09" db="EMBL/GenBank/DDBJ databases">
        <title>Complete genome sequence of Spiroplasma mirum suckling mouse cataract agent.</title>
        <authorList>
            <person name="Landry C.A."/>
            <person name="Bastian F.O."/>
            <person name="Thune R.L."/>
        </authorList>
    </citation>
    <scope>NUCLEOTIDE SEQUENCE [LARGE SCALE GENOMIC DNA]</scope>
    <source>
        <strain evidence="6 7">SMCA</strain>
    </source>
</reference>
<evidence type="ECO:0000256" key="3">
    <source>
        <dbReference type="ARBA" id="ARBA00022741"/>
    </source>
</evidence>
<name>W6AMC3_9MOLU</name>
<dbReference type="AlphaFoldDB" id="W6AMC3"/>
<dbReference type="KEGG" id="smia:P344_05805"/>
<evidence type="ECO:0000256" key="1">
    <source>
        <dbReference type="ARBA" id="ARBA00005417"/>
    </source>
</evidence>
<dbReference type="Gene3D" id="3.40.50.300">
    <property type="entry name" value="P-loop containing nucleotide triphosphate hydrolases"/>
    <property type="match status" value="1"/>
</dbReference>
<protein>
    <recommendedName>
        <fullName evidence="5">ABC transporter domain-containing protein</fullName>
    </recommendedName>
</protein>
<evidence type="ECO:0000256" key="2">
    <source>
        <dbReference type="ARBA" id="ARBA00022448"/>
    </source>
</evidence>
<dbReference type="EMBL" id="CP006720">
    <property type="protein sequence ID" value="AHI58468.1"/>
    <property type="molecule type" value="Genomic_DNA"/>
</dbReference>
<dbReference type="HOGENOM" id="CLU_2289902_0_0_14"/>
<dbReference type="GO" id="GO:0005524">
    <property type="term" value="F:ATP binding"/>
    <property type="evidence" value="ECO:0007669"/>
    <property type="project" value="UniProtKB-KW"/>
</dbReference>
<dbReference type="STRING" id="838561.P344_05805"/>
<dbReference type="Proteomes" id="UP000019260">
    <property type="component" value="Chromosome"/>
</dbReference>
<accession>W6AMC3</accession>
<sequence>MDMIYYCDTFNIKCQKDEVLNLLVTYQLTNLAKKNINSLSGGQQQRLNILLAVIHQPDLVILDEISSGLDIEVKKIIFTFLEINKILLPIIGRCYWYPIIS</sequence>
<proteinExistence type="inferred from homology"/>
<evidence type="ECO:0000313" key="6">
    <source>
        <dbReference type="EMBL" id="AHI58468.1"/>
    </source>
</evidence>
<evidence type="ECO:0000256" key="4">
    <source>
        <dbReference type="ARBA" id="ARBA00022840"/>
    </source>
</evidence>
<dbReference type="GO" id="GO:0016887">
    <property type="term" value="F:ATP hydrolysis activity"/>
    <property type="evidence" value="ECO:0007669"/>
    <property type="project" value="InterPro"/>
</dbReference>
<dbReference type="eggNOG" id="COG1131">
    <property type="taxonomic scope" value="Bacteria"/>
</dbReference>
<dbReference type="RefSeq" id="WP_236681372.1">
    <property type="nucleotide sequence ID" value="NZ_CP002082.1"/>
</dbReference>